<protein>
    <submittedName>
        <fullName evidence="3">DNA helicase HerA, contains HAS-barrel and ATPase domains</fullName>
    </submittedName>
</protein>
<dbReference type="Gene3D" id="3.40.50.300">
    <property type="entry name" value="P-loop containing nucleotide triphosphate hydrolases"/>
    <property type="match status" value="2"/>
</dbReference>
<dbReference type="Pfam" id="PF13191">
    <property type="entry name" value="AAA_16"/>
    <property type="match status" value="1"/>
</dbReference>
<feature type="region of interest" description="Disordered" evidence="1">
    <location>
        <begin position="396"/>
        <end position="427"/>
    </location>
</feature>
<name>A0A1N6GBU6_9PROT</name>
<dbReference type="EMBL" id="FSRO01000001">
    <property type="protein sequence ID" value="SIO04931.1"/>
    <property type="molecule type" value="Genomic_DNA"/>
</dbReference>
<accession>A0A1N6GBU6</accession>
<keyword evidence="3" id="KW-0067">ATP-binding</keyword>
<evidence type="ECO:0000259" key="2">
    <source>
        <dbReference type="SMART" id="SM00382"/>
    </source>
</evidence>
<dbReference type="AlphaFoldDB" id="A0A1N6GBU6"/>
<dbReference type="STRING" id="44575.SAMN05216419_10502"/>
<dbReference type="Pfam" id="PF01935">
    <property type="entry name" value="DUF87"/>
    <property type="match status" value="1"/>
</dbReference>
<dbReference type="SUPFAM" id="SSF52540">
    <property type="entry name" value="P-loop containing nucleoside triphosphate hydrolases"/>
    <property type="match status" value="2"/>
</dbReference>
<dbReference type="SMART" id="SM00382">
    <property type="entry name" value="AAA"/>
    <property type="match status" value="2"/>
</dbReference>
<keyword evidence="4" id="KW-1185">Reference proteome</keyword>
<gene>
    <name evidence="3" type="ORF">SAMN02743940_0637</name>
</gene>
<dbReference type="PROSITE" id="PS00675">
    <property type="entry name" value="SIGMA54_INTERACT_1"/>
    <property type="match status" value="1"/>
</dbReference>
<dbReference type="GO" id="GO:0004386">
    <property type="term" value="F:helicase activity"/>
    <property type="evidence" value="ECO:0007669"/>
    <property type="project" value="UniProtKB-KW"/>
</dbReference>
<dbReference type="PANTHER" id="PTHR30121:SF6">
    <property type="entry name" value="SLR6007 PROTEIN"/>
    <property type="match status" value="1"/>
</dbReference>
<dbReference type="InterPro" id="IPR025662">
    <property type="entry name" value="Sigma_54_int_dom_ATP-bd_1"/>
</dbReference>
<dbReference type="eggNOG" id="COG0433">
    <property type="taxonomic scope" value="Bacteria"/>
</dbReference>
<keyword evidence="3" id="KW-0347">Helicase</keyword>
<reference evidence="3 4" key="1">
    <citation type="submission" date="2016-12" db="EMBL/GenBank/DDBJ databases">
        <authorList>
            <person name="Song W.-J."/>
            <person name="Kurnit D.M."/>
        </authorList>
    </citation>
    <scope>NUCLEOTIDE SEQUENCE [LARGE SCALE GENOMIC DNA]</scope>
    <source>
        <strain evidence="3 4">ATCC 49181</strain>
    </source>
</reference>
<sequence>MSDKATDPHLKIFCTRVKEDVFHAITHHNQVWQPDPYDIESIHQDSRDCFQRLLNRINMPESSNAGRIMLLLGESGAGKTHLMRAFRNFTHEKALGYFAYMQMTSSFSNYARYALHYTIDSLDKPYYESNGSMTGLMRLSNALIESGNTVSQETRNSLRSNALNRDELTNLIYKIADDILYKTKEKFQGIDLDLVRALLYLQNDHPAIHSKVSKYLRCEDLPEYDCEILGGIKPRIQEEDPQRLLQALAHLIRAIDSGALIICLDQLEDIHPAPEAGIKFRRAMETVIKLAQIPNVIVVIACLDDIYQMLRKDLPKPQVDRIELDPDKIYLNAKRDEAAIQDLITIRLQDLYESERMGLKDGQPIYPFQDGTSSELANMSTRHVLDWCRQEREQSIQTGLPPRLPGSTDLEPDPEPDPKPDPEPDPLLSQFWNDFLAGSHLVPETESEMLQLLDRSMTHCIIELNSTVQFRCVQQGHYLNIHIQNAIDHAEERQFIAGLCQKTSQGGALANQIDQLQTIAGTHTAIAVRSTDFPSNPKTKIAVRLGEFIAAGGKRVVASDSDWRAMVAMDSFRREHEANPEFLNWLHIEQPLLGLPAFQQILDIINEPRPPKPPPPPPPPLSRIKIGINQGHQQDPYKIATDKLVCHAAFLGGSGSGKTTLALNIIEQLLLQGIPAILLDRKGDLCSYALEEAWRTPITDPERKQMRDKLRDKIETVIYTPGAIAGQGRTLGIPVVPNGLGNLSSEARSQLANHAAFSLGKIMGYKDQSRQDKQNVAVLGQAISIFSELHPDKSLTLGDLMDFIDKKDPSLLNAIGKLDAKLFNRLVEDLQTLSLANGNLFAQSGELLNTESLFGRSSSSDNKTGTHKTRLSIISTEFLGNNDNILFWVSQLLLDIGRFATKSPSDKLQGVILFDEADLYLPAQSKPATKELLEGLLKRARSAGIGLMLATQSPGDMDYKSRDQISSWFLGRIKEKTALDKLRPMFNDSQEDAANKLPTQSTGEFHAIQDGKVNHIKADASLIQAKQVPREKILILASKKPGGTISAFVSKTKAKAKAIFS</sequence>
<evidence type="ECO:0000313" key="4">
    <source>
        <dbReference type="Proteomes" id="UP000185062"/>
    </source>
</evidence>
<dbReference type="InterPro" id="IPR027417">
    <property type="entry name" value="P-loop_NTPase"/>
</dbReference>
<evidence type="ECO:0000313" key="3">
    <source>
        <dbReference type="EMBL" id="SIO04931.1"/>
    </source>
</evidence>
<dbReference type="InterPro" id="IPR003593">
    <property type="entry name" value="AAA+_ATPase"/>
</dbReference>
<proteinExistence type="predicted"/>
<feature type="domain" description="AAA+ ATPase" evidence="2">
    <location>
        <begin position="65"/>
        <end position="313"/>
    </location>
</feature>
<dbReference type="PANTHER" id="PTHR30121">
    <property type="entry name" value="UNCHARACTERIZED PROTEIN YJGR-RELATED"/>
    <property type="match status" value="1"/>
</dbReference>
<evidence type="ECO:0000256" key="1">
    <source>
        <dbReference type="SAM" id="MobiDB-lite"/>
    </source>
</evidence>
<dbReference type="InterPro" id="IPR051162">
    <property type="entry name" value="T4SS_component"/>
</dbReference>
<dbReference type="Proteomes" id="UP000185062">
    <property type="component" value="Unassembled WGS sequence"/>
</dbReference>
<organism evidence="3 4">
    <name type="scientific">Nitrosomonas cryotolerans ATCC 49181</name>
    <dbReference type="NCBI Taxonomy" id="1131553"/>
    <lineage>
        <taxon>Bacteria</taxon>
        <taxon>Pseudomonadati</taxon>
        <taxon>Pseudomonadota</taxon>
        <taxon>Betaproteobacteria</taxon>
        <taxon>Nitrosomonadales</taxon>
        <taxon>Nitrosomonadaceae</taxon>
        <taxon>Nitrosomonas</taxon>
    </lineage>
</organism>
<dbReference type="InterPro" id="IPR041664">
    <property type="entry name" value="AAA_16"/>
</dbReference>
<keyword evidence="3" id="KW-0547">Nucleotide-binding</keyword>
<feature type="domain" description="AAA+ ATPase" evidence="2">
    <location>
        <begin position="644"/>
        <end position="979"/>
    </location>
</feature>
<dbReference type="InterPro" id="IPR002789">
    <property type="entry name" value="HerA_central"/>
</dbReference>
<keyword evidence="3" id="KW-0378">Hydrolase</keyword>
<dbReference type="RefSeq" id="WP_051537714.1">
    <property type="nucleotide sequence ID" value="NZ_FSRO01000001.1"/>
</dbReference>